<name>A0A0A8ZJP0_ARUDO</name>
<dbReference type="AlphaFoldDB" id="A0A0A8ZJP0"/>
<proteinExistence type="predicted"/>
<protein>
    <submittedName>
        <fullName evidence="1">Uncharacterized protein</fullName>
    </submittedName>
</protein>
<accession>A0A0A8ZJP0</accession>
<dbReference type="EMBL" id="GBRH01258869">
    <property type="protein sequence ID" value="JAD39026.1"/>
    <property type="molecule type" value="Transcribed_RNA"/>
</dbReference>
<reference evidence="1" key="1">
    <citation type="submission" date="2014-09" db="EMBL/GenBank/DDBJ databases">
        <authorList>
            <person name="Magalhaes I.L.F."/>
            <person name="Oliveira U."/>
            <person name="Santos F.R."/>
            <person name="Vidigal T.H.D.A."/>
            <person name="Brescovit A.D."/>
            <person name="Santos A.J."/>
        </authorList>
    </citation>
    <scope>NUCLEOTIDE SEQUENCE</scope>
    <source>
        <tissue evidence="1">Shoot tissue taken approximately 20 cm above the soil surface</tissue>
    </source>
</reference>
<evidence type="ECO:0000313" key="1">
    <source>
        <dbReference type="EMBL" id="JAD39026.1"/>
    </source>
</evidence>
<reference evidence="1" key="2">
    <citation type="journal article" date="2015" name="Data Brief">
        <title>Shoot transcriptome of the giant reed, Arundo donax.</title>
        <authorList>
            <person name="Barrero R.A."/>
            <person name="Guerrero F.D."/>
            <person name="Moolhuijzen P."/>
            <person name="Goolsby J.A."/>
            <person name="Tidwell J."/>
            <person name="Bellgard S.E."/>
            <person name="Bellgard M.I."/>
        </authorList>
    </citation>
    <scope>NUCLEOTIDE SEQUENCE</scope>
    <source>
        <tissue evidence="1">Shoot tissue taken approximately 20 cm above the soil surface</tissue>
    </source>
</reference>
<sequence>MGTLMHHSFRLQKLGSDMSGVHSQAALILNNGDGTKCFPSNGSGHTPLGIATLEIISTDEFRVSVRQGIFCSEIFPFL</sequence>
<organism evidence="1">
    <name type="scientific">Arundo donax</name>
    <name type="common">Giant reed</name>
    <name type="synonym">Donax arundinaceus</name>
    <dbReference type="NCBI Taxonomy" id="35708"/>
    <lineage>
        <taxon>Eukaryota</taxon>
        <taxon>Viridiplantae</taxon>
        <taxon>Streptophyta</taxon>
        <taxon>Embryophyta</taxon>
        <taxon>Tracheophyta</taxon>
        <taxon>Spermatophyta</taxon>
        <taxon>Magnoliopsida</taxon>
        <taxon>Liliopsida</taxon>
        <taxon>Poales</taxon>
        <taxon>Poaceae</taxon>
        <taxon>PACMAD clade</taxon>
        <taxon>Arundinoideae</taxon>
        <taxon>Arundineae</taxon>
        <taxon>Arundo</taxon>
    </lineage>
</organism>